<reference evidence="2 3" key="1">
    <citation type="submission" date="2023-09" db="EMBL/GenBank/DDBJ databases">
        <title>Novel taxa isolated from Blanes Bay.</title>
        <authorList>
            <person name="Rey-Velasco X."/>
            <person name="Lucena T."/>
        </authorList>
    </citation>
    <scope>NUCLEOTIDE SEQUENCE [LARGE SCALE GENOMIC DNA]</scope>
    <source>
        <strain evidence="2 3">S356</strain>
    </source>
</reference>
<dbReference type="RefSeq" id="WP_349241035.1">
    <property type="nucleotide sequence ID" value="NZ_JAVTTO010000002.1"/>
</dbReference>
<accession>A0ABU3LDI3</accession>
<dbReference type="PANTHER" id="PTHR46825">
    <property type="entry name" value="D-ALANYL-D-ALANINE-CARBOXYPEPTIDASE/ENDOPEPTIDASE AMPH"/>
    <property type="match status" value="1"/>
</dbReference>
<keyword evidence="3" id="KW-1185">Reference proteome</keyword>
<proteinExistence type="predicted"/>
<protein>
    <submittedName>
        <fullName evidence="2">Serine hydrolase domain-containing protein</fullName>
        <ecNumber evidence="2">3.1.1.103</ecNumber>
    </submittedName>
</protein>
<evidence type="ECO:0000259" key="1">
    <source>
        <dbReference type="Pfam" id="PF00144"/>
    </source>
</evidence>
<feature type="domain" description="Beta-lactamase-related" evidence="1">
    <location>
        <begin position="33"/>
        <end position="345"/>
    </location>
</feature>
<dbReference type="SUPFAM" id="SSF56601">
    <property type="entry name" value="beta-lactamase/transpeptidase-like"/>
    <property type="match status" value="1"/>
</dbReference>
<dbReference type="Gene3D" id="3.40.710.10">
    <property type="entry name" value="DD-peptidase/beta-lactamase superfamily"/>
    <property type="match status" value="1"/>
</dbReference>
<keyword evidence="2" id="KW-0378">Hydrolase</keyword>
<name>A0ABU3LDI3_9FLAO</name>
<comment type="caution">
    <text evidence="2">The sequence shown here is derived from an EMBL/GenBank/DDBJ whole genome shotgun (WGS) entry which is preliminary data.</text>
</comment>
<organism evidence="2 3">
    <name type="scientific">Asprobacillus argus</name>
    <dbReference type="NCBI Taxonomy" id="3076534"/>
    <lineage>
        <taxon>Bacteria</taxon>
        <taxon>Pseudomonadati</taxon>
        <taxon>Bacteroidota</taxon>
        <taxon>Flavobacteriia</taxon>
        <taxon>Flavobacteriales</taxon>
        <taxon>Flavobacteriaceae</taxon>
        <taxon>Asprobacillus</taxon>
    </lineage>
</organism>
<dbReference type="GO" id="GO:0016787">
    <property type="term" value="F:hydrolase activity"/>
    <property type="evidence" value="ECO:0007669"/>
    <property type="project" value="UniProtKB-KW"/>
</dbReference>
<dbReference type="InterPro" id="IPR001466">
    <property type="entry name" value="Beta-lactam-related"/>
</dbReference>
<dbReference type="InterPro" id="IPR050491">
    <property type="entry name" value="AmpC-like"/>
</dbReference>
<dbReference type="EMBL" id="JAVTTO010000002">
    <property type="protein sequence ID" value="MDT7831779.1"/>
    <property type="molecule type" value="Genomic_DNA"/>
</dbReference>
<dbReference type="InterPro" id="IPR012338">
    <property type="entry name" value="Beta-lactam/transpept-like"/>
</dbReference>
<gene>
    <name evidence="2" type="ORF">RQM59_05270</name>
</gene>
<evidence type="ECO:0000313" key="3">
    <source>
        <dbReference type="Proteomes" id="UP001257277"/>
    </source>
</evidence>
<sequence>MRLIIILLFGILLYSKETRSQNLTTAEKAGAIDSLFASYKNIPGCAVGIFQNGEILFSKGYGLANLSYDILVTDKTVFEAASVSKQFTAACITLLENEGKVNLEDVIQKYVPEIPKLKGKTITVGNLLYQTSGLRDYLALLYGKGISWNSNVNNSKALKILSKQKGLNFDPAAQFAYSNTNYMLLAVIVQKVTGKTIGTFAKERFFNPLGMKHTFYYEDHSKVIKNKAVGYEYDGNSFKREHYVNSTTTGDGGVYITIQDFFKWNENLKKGTVGGKDFVDKMRMVGRLKNGNQTNYGRGFFVGDYYDITGVPTLRHSGNWAGFRSVYCRFLKQDFTVVILSNNARTDVWGLLDEVTSLFIQDDIAKARRNMLRNRSNSDVKTIQLATKELQKFTGNYLNAINGELREVIIENDTLVYKRSNGRGTKLVPITNHSFVFLGAPQVVVEFNAISKSAKLTIGNGSPIPFAKYSPQQFTERQLKVFEGNYYNDELEVTYQITSDENSLHISIEGQELVRLTPVSKSIFRAAHFGYVKFIANKAGEMIGFSRHDDTISYLKFVKTNS</sequence>
<dbReference type="Pfam" id="PF00144">
    <property type="entry name" value="Beta-lactamase"/>
    <property type="match status" value="1"/>
</dbReference>
<evidence type="ECO:0000313" key="2">
    <source>
        <dbReference type="EMBL" id="MDT7831779.1"/>
    </source>
</evidence>
<dbReference type="EC" id="3.1.1.103" evidence="2"/>
<dbReference type="PANTHER" id="PTHR46825:SF9">
    <property type="entry name" value="BETA-LACTAMASE-RELATED DOMAIN-CONTAINING PROTEIN"/>
    <property type="match status" value="1"/>
</dbReference>
<dbReference type="Proteomes" id="UP001257277">
    <property type="component" value="Unassembled WGS sequence"/>
</dbReference>